<evidence type="ECO:0000313" key="2">
    <source>
        <dbReference type="Proteomes" id="UP000070578"/>
    </source>
</evidence>
<comment type="caution">
    <text evidence="1">The sequence shown here is derived from an EMBL/GenBank/DDBJ whole genome shotgun (WGS) entry which is preliminary data.</text>
</comment>
<dbReference type="Proteomes" id="UP000070578">
    <property type="component" value="Unassembled WGS sequence"/>
</dbReference>
<gene>
    <name evidence="1" type="ORF">AWT59_2354</name>
</gene>
<name>A0A139BRU3_9PROT</name>
<dbReference type="AlphaFoldDB" id="A0A139BRU3"/>
<protein>
    <submittedName>
        <fullName evidence="1">Uncharacterized protein</fullName>
    </submittedName>
</protein>
<proteinExistence type="predicted"/>
<dbReference type="EMBL" id="LSLI01000070">
    <property type="protein sequence ID" value="KXS31523.1"/>
    <property type="molecule type" value="Genomic_DNA"/>
</dbReference>
<accession>A0A139BRU3</accession>
<organism evidence="1 2">
    <name type="scientific">Candidatus Gallionella acididurans</name>
    <dbReference type="NCBI Taxonomy" id="1796491"/>
    <lineage>
        <taxon>Bacteria</taxon>
        <taxon>Pseudomonadati</taxon>
        <taxon>Pseudomonadota</taxon>
        <taxon>Betaproteobacteria</taxon>
        <taxon>Nitrosomonadales</taxon>
        <taxon>Gallionellaceae</taxon>
        <taxon>Gallionella</taxon>
    </lineage>
</organism>
<sequence>MGESLLLITLITLIVITIRRARPVILENPVIIQRPGQYHITLAPQLNRAQTFIEQIATRFSKSHSLQSDFPSRYFEVRDPKVFARGADCYLLAVTLRDGLLYFQATSPVKSHNDESGHLKTISEFSEKVLKQHPQTDTVGEPGEAELADAVQTVAKQLQIEVKALT</sequence>
<reference evidence="1 2" key="1">
    <citation type="submission" date="2016-02" db="EMBL/GenBank/DDBJ databases">
        <authorList>
            <person name="Wen L."/>
            <person name="He K."/>
            <person name="Yang H."/>
        </authorList>
    </citation>
    <scope>NUCLEOTIDE SEQUENCE [LARGE SCALE GENOMIC DNA]</scope>
    <source>
        <strain evidence="1">ShG14-8</strain>
    </source>
</reference>
<evidence type="ECO:0000313" key="1">
    <source>
        <dbReference type="EMBL" id="KXS31523.1"/>
    </source>
</evidence>
<reference evidence="1 2" key="2">
    <citation type="submission" date="2016-03" db="EMBL/GenBank/DDBJ databases">
        <title>New uncultured bacterium of the family Gallionellaceae from acid mine drainage: description and reconstruction of genome based on metagenomic analysis of microbial community.</title>
        <authorList>
            <person name="Kadnikov V."/>
            <person name="Ivasenko D."/>
            <person name="Beletsky A."/>
            <person name="Mardanov A."/>
            <person name="Danilova E."/>
            <person name="Pimenov N."/>
            <person name="Karnachuk O."/>
            <person name="Ravin N."/>
        </authorList>
    </citation>
    <scope>NUCLEOTIDE SEQUENCE [LARGE SCALE GENOMIC DNA]</scope>
    <source>
        <strain evidence="1">ShG14-8</strain>
    </source>
</reference>